<evidence type="ECO:0000313" key="1">
    <source>
        <dbReference type="EMBL" id="GIY05535.1"/>
    </source>
</evidence>
<protein>
    <submittedName>
        <fullName evidence="1">Uncharacterized protein</fullName>
    </submittedName>
</protein>
<proteinExistence type="predicted"/>
<accession>A0AAV4Q7T4</accession>
<sequence>MRQTCSSKKRGVTSILQEGGRNIHETLPCKELWQSDSTRFCPGNKSLPDTQGVWNRPSKKILNMIHNAPTRKQTCCSKKRGVTSTLQEEGRNIYETPPCKEGGDCEKVTARDPALEISPCLTPRVRGIDPREKY</sequence>
<gene>
    <name evidence="1" type="ORF">CDAR_49341</name>
</gene>
<reference evidence="1 2" key="1">
    <citation type="submission" date="2021-06" db="EMBL/GenBank/DDBJ databases">
        <title>Caerostris darwini draft genome.</title>
        <authorList>
            <person name="Kono N."/>
            <person name="Arakawa K."/>
        </authorList>
    </citation>
    <scope>NUCLEOTIDE SEQUENCE [LARGE SCALE GENOMIC DNA]</scope>
</reference>
<organism evidence="1 2">
    <name type="scientific">Caerostris darwini</name>
    <dbReference type="NCBI Taxonomy" id="1538125"/>
    <lineage>
        <taxon>Eukaryota</taxon>
        <taxon>Metazoa</taxon>
        <taxon>Ecdysozoa</taxon>
        <taxon>Arthropoda</taxon>
        <taxon>Chelicerata</taxon>
        <taxon>Arachnida</taxon>
        <taxon>Araneae</taxon>
        <taxon>Araneomorphae</taxon>
        <taxon>Entelegynae</taxon>
        <taxon>Araneoidea</taxon>
        <taxon>Araneidae</taxon>
        <taxon>Caerostris</taxon>
    </lineage>
</organism>
<dbReference type="EMBL" id="BPLQ01004098">
    <property type="protein sequence ID" value="GIY05535.1"/>
    <property type="molecule type" value="Genomic_DNA"/>
</dbReference>
<dbReference type="Proteomes" id="UP001054837">
    <property type="component" value="Unassembled WGS sequence"/>
</dbReference>
<name>A0AAV4Q7T4_9ARAC</name>
<evidence type="ECO:0000313" key="2">
    <source>
        <dbReference type="Proteomes" id="UP001054837"/>
    </source>
</evidence>
<keyword evidence="2" id="KW-1185">Reference proteome</keyword>
<dbReference type="AlphaFoldDB" id="A0AAV4Q7T4"/>
<comment type="caution">
    <text evidence="1">The sequence shown here is derived from an EMBL/GenBank/DDBJ whole genome shotgun (WGS) entry which is preliminary data.</text>
</comment>